<keyword evidence="5 9" id="KW-0064">Aspartyl protease</keyword>
<organism evidence="12 13">
    <name type="scientific">Aquimarina algicola</name>
    <dbReference type="NCBI Taxonomy" id="2589995"/>
    <lineage>
        <taxon>Bacteria</taxon>
        <taxon>Pseudomonadati</taxon>
        <taxon>Bacteroidota</taxon>
        <taxon>Flavobacteriia</taxon>
        <taxon>Flavobacteriales</taxon>
        <taxon>Flavobacteriaceae</taxon>
        <taxon>Aquimarina</taxon>
    </lineage>
</organism>
<evidence type="ECO:0000256" key="11">
    <source>
        <dbReference type="RuleBase" id="RU004181"/>
    </source>
</evidence>
<evidence type="ECO:0000256" key="8">
    <source>
        <dbReference type="ARBA" id="ARBA00023136"/>
    </source>
</evidence>
<feature type="transmembrane region" description="Helical" evidence="9">
    <location>
        <begin position="71"/>
        <end position="91"/>
    </location>
</feature>
<keyword evidence="6 9" id="KW-0378">Hydrolase</keyword>
<keyword evidence="4 9" id="KW-0812">Transmembrane</keyword>
<dbReference type="PANTHER" id="PTHR33695:SF1">
    <property type="entry name" value="LIPOPROTEIN SIGNAL PEPTIDASE"/>
    <property type="match status" value="1"/>
</dbReference>
<dbReference type="InterPro" id="IPR001872">
    <property type="entry name" value="Peptidase_A8"/>
</dbReference>
<evidence type="ECO:0000256" key="6">
    <source>
        <dbReference type="ARBA" id="ARBA00022801"/>
    </source>
</evidence>
<feature type="transmembrane region" description="Helical" evidence="9">
    <location>
        <begin position="138"/>
        <end position="160"/>
    </location>
</feature>
<dbReference type="AlphaFoldDB" id="A0A504J8A9"/>
<feature type="active site" evidence="9">
    <location>
        <position position="125"/>
    </location>
</feature>
<evidence type="ECO:0000256" key="10">
    <source>
        <dbReference type="RuleBase" id="RU000594"/>
    </source>
</evidence>
<dbReference type="Proteomes" id="UP000315540">
    <property type="component" value="Unassembled WGS sequence"/>
</dbReference>
<dbReference type="EMBL" id="VFWZ01000002">
    <property type="protein sequence ID" value="TPN86814.1"/>
    <property type="molecule type" value="Genomic_DNA"/>
</dbReference>
<reference evidence="12 13" key="1">
    <citation type="submission" date="2019-06" db="EMBL/GenBank/DDBJ databases">
        <authorList>
            <person name="Meng X."/>
        </authorList>
    </citation>
    <scope>NUCLEOTIDE SEQUENCE [LARGE SCALE GENOMIC DNA]</scope>
    <source>
        <strain evidence="12 13">M625</strain>
    </source>
</reference>
<dbReference type="NCBIfam" id="TIGR00077">
    <property type="entry name" value="lspA"/>
    <property type="match status" value="1"/>
</dbReference>
<protein>
    <recommendedName>
        <fullName evidence="9">Lipoprotein signal peptidase</fullName>
        <ecNumber evidence="9">3.4.23.36</ecNumber>
    </recommendedName>
    <alternativeName>
        <fullName evidence="9">Prolipoprotein signal peptidase</fullName>
    </alternativeName>
    <alternativeName>
        <fullName evidence="9">Signal peptidase II</fullName>
        <shortName evidence="9">SPase II</shortName>
    </alternativeName>
</protein>
<feature type="active site" evidence="9">
    <location>
        <position position="143"/>
    </location>
</feature>
<dbReference type="Pfam" id="PF01252">
    <property type="entry name" value="Peptidase_A8"/>
    <property type="match status" value="1"/>
</dbReference>
<dbReference type="PRINTS" id="PR00781">
    <property type="entry name" value="LIPOSIGPTASE"/>
</dbReference>
<evidence type="ECO:0000256" key="2">
    <source>
        <dbReference type="ARBA" id="ARBA00022475"/>
    </source>
</evidence>
<dbReference type="OrthoDB" id="9810259at2"/>
<dbReference type="GO" id="GO:0004190">
    <property type="term" value="F:aspartic-type endopeptidase activity"/>
    <property type="evidence" value="ECO:0007669"/>
    <property type="project" value="UniProtKB-UniRule"/>
</dbReference>
<keyword evidence="8 9" id="KW-0472">Membrane</keyword>
<evidence type="ECO:0000256" key="7">
    <source>
        <dbReference type="ARBA" id="ARBA00022989"/>
    </source>
</evidence>
<comment type="catalytic activity">
    <reaction evidence="9 10">
        <text>Release of signal peptides from bacterial membrane prolipoproteins. Hydrolyzes -Xaa-Yaa-Zaa-|-(S,diacylglyceryl)Cys-, in which Xaa is hydrophobic (preferably Leu), and Yaa (Ala or Ser) and Zaa (Gly or Ala) have small, neutral side chains.</text>
        <dbReference type="EC" id="3.4.23.36"/>
    </reaction>
</comment>
<dbReference type="PANTHER" id="PTHR33695">
    <property type="entry name" value="LIPOPROTEIN SIGNAL PEPTIDASE"/>
    <property type="match status" value="1"/>
</dbReference>
<comment type="subcellular location">
    <subcellularLocation>
        <location evidence="9">Cell membrane</location>
        <topology evidence="9">Multi-pass membrane protein</topology>
    </subcellularLocation>
</comment>
<keyword evidence="7 9" id="KW-1133">Transmembrane helix</keyword>
<dbReference type="GO" id="GO:0005886">
    <property type="term" value="C:plasma membrane"/>
    <property type="evidence" value="ECO:0007669"/>
    <property type="project" value="UniProtKB-SubCell"/>
</dbReference>
<dbReference type="EC" id="3.4.23.36" evidence="9"/>
<sequence>MKVKRLIKIFVSLIIIFGNISCDQITKEKVRKEISENETVKVIGDNFILTKVENTGAALSLGENLTPNLKIIFLQALPLLVLLFMFIYIVKENKVSKLNLIGFSFIIGGGIGNIYDRIVFNSVTDFMYLEYGFLHTGIFNMADVSVVVGSLLILLNSIILEWKKHQFKKASL</sequence>
<keyword evidence="3 9" id="KW-0645">Protease</keyword>
<comment type="caution">
    <text evidence="12">The sequence shown here is derived from an EMBL/GenBank/DDBJ whole genome shotgun (WGS) entry which is preliminary data.</text>
</comment>
<evidence type="ECO:0000256" key="3">
    <source>
        <dbReference type="ARBA" id="ARBA00022670"/>
    </source>
</evidence>
<proteinExistence type="inferred from homology"/>
<evidence type="ECO:0000256" key="5">
    <source>
        <dbReference type="ARBA" id="ARBA00022750"/>
    </source>
</evidence>
<evidence type="ECO:0000256" key="4">
    <source>
        <dbReference type="ARBA" id="ARBA00022692"/>
    </source>
</evidence>
<comment type="similarity">
    <text evidence="1 9 11">Belongs to the peptidase A8 family.</text>
</comment>
<dbReference type="RefSeq" id="WP_140590255.1">
    <property type="nucleotide sequence ID" value="NZ_VFWZ01000002.1"/>
</dbReference>
<evidence type="ECO:0000313" key="12">
    <source>
        <dbReference type="EMBL" id="TPN86814.1"/>
    </source>
</evidence>
<name>A0A504J8A9_9FLAO</name>
<keyword evidence="13" id="KW-1185">Reference proteome</keyword>
<keyword evidence="2 9" id="KW-1003">Cell membrane</keyword>
<comment type="caution">
    <text evidence="9">Lacks conserved residue(s) required for the propagation of feature annotation.</text>
</comment>
<dbReference type="PROSITE" id="PS00855">
    <property type="entry name" value="SPASE_II"/>
    <property type="match status" value="1"/>
</dbReference>
<dbReference type="UniPathway" id="UPA00665"/>
<evidence type="ECO:0000256" key="1">
    <source>
        <dbReference type="ARBA" id="ARBA00006139"/>
    </source>
</evidence>
<gene>
    <name evidence="9 12" type="primary">lspA</name>
    <name evidence="12" type="ORF">FHK87_04205</name>
</gene>
<accession>A0A504J8A9</accession>
<comment type="function">
    <text evidence="9 10">This protein specifically catalyzes the removal of signal peptides from prolipoproteins.</text>
</comment>
<dbReference type="HAMAP" id="MF_00161">
    <property type="entry name" value="LspA"/>
    <property type="match status" value="1"/>
</dbReference>
<feature type="transmembrane region" description="Helical" evidence="9">
    <location>
        <begin position="98"/>
        <end position="118"/>
    </location>
</feature>
<evidence type="ECO:0000256" key="9">
    <source>
        <dbReference type="HAMAP-Rule" id="MF_00161"/>
    </source>
</evidence>
<evidence type="ECO:0000313" key="13">
    <source>
        <dbReference type="Proteomes" id="UP000315540"/>
    </source>
</evidence>
<comment type="pathway">
    <text evidence="9">Protein modification; lipoprotein biosynthesis (signal peptide cleavage).</text>
</comment>
<dbReference type="GO" id="GO:0006508">
    <property type="term" value="P:proteolysis"/>
    <property type="evidence" value="ECO:0007669"/>
    <property type="project" value="UniProtKB-KW"/>
</dbReference>